<name>A0A4R3JXX0_9PROT</name>
<accession>A0A4R3JXX0</accession>
<gene>
    <name evidence="5" type="ORF">EDC61_10765</name>
</gene>
<dbReference type="AlphaFoldDB" id="A0A4R3JXX0"/>
<dbReference type="PIRSF" id="PIRSF016557">
    <property type="entry name" value="Caps_synth_CpsB"/>
    <property type="match status" value="1"/>
</dbReference>
<dbReference type="GO" id="GO:0004725">
    <property type="term" value="F:protein tyrosine phosphatase activity"/>
    <property type="evidence" value="ECO:0007669"/>
    <property type="project" value="UniProtKB-EC"/>
</dbReference>
<comment type="caution">
    <text evidence="5">The sequence shown here is derived from an EMBL/GenBank/DDBJ whole genome shotgun (WGS) entry which is preliminary data.</text>
</comment>
<dbReference type="InterPro" id="IPR016195">
    <property type="entry name" value="Pol/histidinol_Pase-like"/>
</dbReference>
<sequence>MIDLHCHFIPGVDDGPQTVHEAVDLAEMAVADGIRLSVLTPHVHPTRYSNTRSSLRQEFEAFHELLQLRKIPLEIRLGGEMRLEPESFELILREEVPFLGEVDGYRILLLEFPHQLIPVGSEAFVDKLLELKIRPLIAHPERNKMAMQNPERIRPFVDMGCWLQLTAGSFVGQFGETAQKTALYLLEQEWVWVLATDAHNCKHRPPNLSAGFEAVSHLLGADLAQRMVYDRPARILGLPERGGA</sequence>
<keyword evidence="3" id="KW-0378">Hydrolase</keyword>
<dbReference type="RefSeq" id="WP_126463687.1">
    <property type="nucleotide sequence ID" value="NZ_AP018721.1"/>
</dbReference>
<dbReference type="PANTHER" id="PTHR39181:SF1">
    <property type="entry name" value="TYROSINE-PROTEIN PHOSPHATASE YWQE"/>
    <property type="match status" value="1"/>
</dbReference>
<dbReference type="Proteomes" id="UP000295135">
    <property type="component" value="Unassembled WGS sequence"/>
</dbReference>
<dbReference type="GO" id="GO:0030145">
    <property type="term" value="F:manganese ion binding"/>
    <property type="evidence" value="ECO:0007669"/>
    <property type="project" value="InterPro"/>
</dbReference>
<evidence type="ECO:0000256" key="1">
    <source>
        <dbReference type="ARBA" id="ARBA00005750"/>
    </source>
</evidence>
<dbReference type="OrthoDB" id="9788539at2"/>
<evidence type="ECO:0000256" key="3">
    <source>
        <dbReference type="ARBA" id="ARBA00022801"/>
    </source>
</evidence>
<dbReference type="Pfam" id="PF19567">
    <property type="entry name" value="CpsB_CapC"/>
    <property type="match status" value="1"/>
</dbReference>
<reference evidence="5 6" key="1">
    <citation type="submission" date="2019-03" db="EMBL/GenBank/DDBJ databases">
        <title>Genomic Encyclopedia of Type Strains, Phase IV (KMG-IV): sequencing the most valuable type-strain genomes for metagenomic binning, comparative biology and taxonomic classification.</title>
        <authorList>
            <person name="Goeker M."/>
        </authorList>
    </citation>
    <scope>NUCLEOTIDE SEQUENCE [LARGE SCALE GENOMIC DNA]</scope>
    <source>
        <strain evidence="5 6">DSM 103923</strain>
    </source>
</reference>
<dbReference type="InterPro" id="IPR016667">
    <property type="entry name" value="Caps_polysacc_synth_CpsB/CapC"/>
</dbReference>
<proteinExistence type="inferred from homology"/>
<organism evidence="5 6">
    <name type="scientific">Sulfuritortus calidifontis</name>
    <dbReference type="NCBI Taxonomy" id="1914471"/>
    <lineage>
        <taxon>Bacteria</taxon>
        <taxon>Pseudomonadati</taxon>
        <taxon>Pseudomonadota</taxon>
        <taxon>Betaproteobacteria</taxon>
        <taxon>Nitrosomonadales</taxon>
        <taxon>Thiobacillaceae</taxon>
        <taxon>Sulfuritortus</taxon>
    </lineage>
</organism>
<dbReference type="Gene3D" id="3.20.20.140">
    <property type="entry name" value="Metal-dependent hydrolases"/>
    <property type="match status" value="1"/>
</dbReference>
<protein>
    <recommendedName>
        <fullName evidence="2">protein-tyrosine-phosphatase</fullName>
        <ecNumber evidence="2">3.1.3.48</ecNumber>
    </recommendedName>
</protein>
<evidence type="ECO:0000256" key="4">
    <source>
        <dbReference type="ARBA" id="ARBA00051722"/>
    </source>
</evidence>
<dbReference type="EMBL" id="SLZY01000007">
    <property type="protein sequence ID" value="TCS71927.1"/>
    <property type="molecule type" value="Genomic_DNA"/>
</dbReference>
<comment type="catalytic activity">
    <reaction evidence="4">
        <text>O-phospho-L-tyrosyl-[protein] + H2O = L-tyrosyl-[protein] + phosphate</text>
        <dbReference type="Rhea" id="RHEA:10684"/>
        <dbReference type="Rhea" id="RHEA-COMP:10136"/>
        <dbReference type="Rhea" id="RHEA-COMP:20101"/>
        <dbReference type="ChEBI" id="CHEBI:15377"/>
        <dbReference type="ChEBI" id="CHEBI:43474"/>
        <dbReference type="ChEBI" id="CHEBI:46858"/>
        <dbReference type="ChEBI" id="CHEBI:61978"/>
        <dbReference type="EC" id="3.1.3.48"/>
    </reaction>
</comment>
<evidence type="ECO:0000313" key="6">
    <source>
        <dbReference type="Proteomes" id="UP000295135"/>
    </source>
</evidence>
<dbReference type="EC" id="3.1.3.48" evidence="2"/>
<evidence type="ECO:0000256" key="2">
    <source>
        <dbReference type="ARBA" id="ARBA00013064"/>
    </source>
</evidence>
<comment type="similarity">
    <text evidence="1">Belongs to the metallo-dependent hydrolases superfamily. CpsB/CapC family.</text>
</comment>
<dbReference type="PANTHER" id="PTHR39181">
    <property type="entry name" value="TYROSINE-PROTEIN PHOSPHATASE YWQE"/>
    <property type="match status" value="1"/>
</dbReference>
<evidence type="ECO:0000313" key="5">
    <source>
        <dbReference type="EMBL" id="TCS71927.1"/>
    </source>
</evidence>
<dbReference type="SUPFAM" id="SSF89550">
    <property type="entry name" value="PHP domain-like"/>
    <property type="match status" value="1"/>
</dbReference>
<keyword evidence="6" id="KW-1185">Reference proteome</keyword>